<dbReference type="SMART" id="SM00487">
    <property type="entry name" value="DEXDc"/>
    <property type="match status" value="1"/>
</dbReference>
<dbReference type="GO" id="GO:0003723">
    <property type="term" value="F:RNA binding"/>
    <property type="evidence" value="ECO:0007669"/>
    <property type="project" value="UniProtKB-KW"/>
</dbReference>
<dbReference type="GO" id="GO:0016787">
    <property type="term" value="F:hydrolase activity"/>
    <property type="evidence" value="ECO:0007669"/>
    <property type="project" value="UniProtKB-KW"/>
</dbReference>
<sequence>MYAISWIRLQSSTQRQKPRLERMVLSSEVATGSQGRDGSHRRTGAFGGMNRTTPPTDMGIRRTRRTSYSRSRVDGVENRLAAQKPSTFEVNRRAETRPTGPGPFGAMNRVTVPDSVKVRAASPPISRGPPRLTKSPKSVKKSDETPKRKEGEYHALKMQKALGTISYHNRMRVKREIAEVETFEDFDLLPLVRDAVGARALGGQVEIVPTPIQKVAIPALLRRPDKERRHDGSTNVDSFLLAAETGSGKTLAYLLPILDHIKRTEAKEKMQESKDEAKIVKKLQKDPTFIEAPALDDRYHHTSGRPRAIILLPTAELVTQVAALIRQLSFDVKVRSDGISATYAPHIIKRKVFSENGIDILIATPHLLESIAFSDPNILSRVRHLVIDEADSLLDRSFSKAVDPIIEKCMPSLEKLIFCSATIPQNIEKYLARKYPNMTRLVTPNLHAIPRRVQLSVIDIEKDPYRGNRDIACADVIHGIGKSAHEPSTNEPPEFSVKRIIVFVNEREKTIELADYLKRKGIDAVAMHRDTEAERRSDLLKGFTIRPPHQRGPKDTTPPETLKSLEPAATVTESGRPMLANTKVLVTTDIASRGIDTLAVRNVILYDVPHSTIDFIHRLGRTGRMKMRGRGIVLVGRHDRRDIVKEVKDGMFRGQALI</sequence>
<evidence type="ECO:0000259" key="9">
    <source>
        <dbReference type="PROSITE" id="PS51192"/>
    </source>
</evidence>
<dbReference type="Gene3D" id="3.40.50.300">
    <property type="entry name" value="P-loop containing nucleotide triphosphate hydrolases"/>
    <property type="match status" value="2"/>
</dbReference>
<dbReference type="InterPro" id="IPR011545">
    <property type="entry name" value="DEAD/DEAH_box_helicase_dom"/>
</dbReference>
<evidence type="ECO:0000256" key="4">
    <source>
        <dbReference type="ARBA" id="ARBA00022806"/>
    </source>
</evidence>
<name>A0A8H3ELE5_9LECA</name>
<keyword evidence="5" id="KW-0067">ATP-binding</keyword>
<keyword evidence="6" id="KW-0694">RNA-binding</keyword>
<comment type="catalytic activity">
    <reaction evidence="7">
        <text>ATP + H2O = ADP + phosphate + H(+)</text>
        <dbReference type="Rhea" id="RHEA:13065"/>
        <dbReference type="ChEBI" id="CHEBI:15377"/>
        <dbReference type="ChEBI" id="CHEBI:15378"/>
        <dbReference type="ChEBI" id="CHEBI:30616"/>
        <dbReference type="ChEBI" id="CHEBI:43474"/>
        <dbReference type="ChEBI" id="CHEBI:456216"/>
        <dbReference type="EC" id="3.6.4.13"/>
    </reaction>
</comment>
<keyword evidence="4" id="KW-0347">Helicase</keyword>
<proteinExistence type="predicted"/>
<evidence type="ECO:0000256" key="5">
    <source>
        <dbReference type="ARBA" id="ARBA00022840"/>
    </source>
</evidence>
<comment type="caution">
    <text evidence="11">The sequence shown here is derived from an EMBL/GenBank/DDBJ whole genome shotgun (WGS) entry which is preliminary data.</text>
</comment>
<feature type="region of interest" description="Disordered" evidence="8">
    <location>
        <begin position="543"/>
        <end position="567"/>
    </location>
</feature>
<reference evidence="11" key="1">
    <citation type="submission" date="2021-03" db="EMBL/GenBank/DDBJ databases">
        <authorList>
            <person name="Tagirdzhanova G."/>
        </authorList>
    </citation>
    <scope>NUCLEOTIDE SEQUENCE</scope>
</reference>
<dbReference type="Proteomes" id="UP000664169">
    <property type="component" value="Unassembled WGS sequence"/>
</dbReference>
<dbReference type="InterPro" id="IPR001650">
    <property type="entry name" value="Helicase_C-like"/>
</dbReference>
<protein>
    <recommendedName>
        <fullName evidence="1">RNA helicase</fullName>
        <ecNumber evidence="1">3.6.4.13</ecNumber>
    </recommendedName>
</protein>
<dbReference type="CDD" id="cd18787">
    <property type="entry name" value="SF2_C_DEAD"/>
    <property type="match status" value="1"/>
</dbReference>
<dbReference type="PROSITE" id="PS51194">
    <property type="entry name" value="HELICASE_CTER"/>
    <property type="match status" value="1"/>
</dbReference>
<dbReference type="OrthoDB" id="10256233at2759"/>
<dbReference type="EC" id="3.6.4.13" evidence="1"/>
<dbReference type="PANTHER" id="PTHR47960">
    <property type="entry name" value="DEAD-BOX ATP-DEPENDENT RNA HELICASE 50"/>
    <property type="match status" value="1"/>
</dbReference>
<accession>A0A8H3ELE5</accession>
<dbReference type="GO" id="GO:0003724">
    <property type="term" value="F:RNA helicase activity"/>
    <property type="evidence" value="ECO:0007669"/>
    <property type="project" value="UniProtKB-EC"/>
</dbReference>
<dbReference type="PROSITE" id="PS51192">
    <property type="entry name" value="HELICASE_ATP_BIND_1"/>
    <property type="match status" value="1"/>
</dbReference>
<evidence type="ECO:0000256" key="8">
    <source>
        <dbReference type="SAM" id="MobiDB-lite"/>
    </source>
</evidence>
<feature type="region of interest" description="Disordered" evidence="8">
    <location>
        <begin position="120"/>
        <end position="151"/>
    </location>
</feature>
<dbReference type="SMART" id="SM00490">
    <property type="entry name" value="HELICc"/>
    <property type="match status" value="1"/>
</dbReference>
<evidence type="ECO:0000313" key="11">
    <source>
        <dbReference type="EMBL" id="CAF9908659.1"/>
    </source>
</evidence>
<dbReference type="Pfam" id="PF00270">
    <property type="entry name" value="DEAD"/>
    <property type="match status" value="1"/>
</dbReference>
<keyword evidence="3" id="KW-0378">Hydrolase</keyword>
<evidence type="ECO:0000256" key="6">
    <source>
        <dbReference type="ARBA" id="ARBA00022884"/>
    </source>
</evidence>
<evidence type="ECO:0000256" key="3">
    <source>
        <dbReference type="ARBA" id="ARBA00022801"/>
    </source>
</evidence>
<evidence type="ECO:0000256" key="2">
    <source>
        <dbReference type="ARBA" id="ARBA00022741"/>
    </source>
</evidence>
<feature type="domain" description="Helicase ATP-binding" evidence="9">
    <location>
        <begin position="230"/>
        <end position="441"/>
    </location>
</feature>
<feature type="domain" description="Helicase C-terminal" evidence="10">
    <location>
        <begin position="490"/>
        <end position="658"/>
    </location>
</feature>
<dbReference type="Pfam" id="PF00271">
    <property type="entry name" value="Helicase_C"/>
    <property type="match status" value="1"/>
</dbReference>
<evidence type="ECO:0000256" key="1">
    <source>
        <dbReference type="ARBA" id="ARBA00012552"/>
    </source>
</evidence>
<dbReference type="AlphaFoldDB" id="A0A8H3ELE5"/>
<organism evidence="11 12">
    <name type="scientific">Gomphillus americanus</name>
    <dbReference type="NCBI Taxonomy" id="1940652"/>
    <lineage>
        <taxon>Eukaryota</taxon>
        <taxon>Fungi</taxon>
        <taxon>Dikarya</taxon>
        <taxon>Ascomycota</taxon>
        <taxon>Pezizomycotina</taxon>
        <taxon>Lecanoromycetes</taxon>
        <taxon>OSLEUM clade</taxon>
        <taxon>Ostropomycetidae</taxon>
        <taxon>Ostropales</taxon>
        <taxon>Graphidaceae</taxon>
        <taxon>Gomphilloideae</taxon>
        <taxon>Gomphillus</taxon>
    </lineage>
</organism>
<dbReference type="InterPro" id="IPR027417">
    <property type="entry name" value="P-loop_NTPase"/>
</dbReference>
<dbReference type="EMBL" id="CAJPDQ010000004">
    <property type="protein sequence ID" value="CAF9908659.1"/>
    <property type="molecule type" value="Genomic_DNA"/>
</dbReference>
<evidence type="ECO:0000313" key="12">
    <source>
        <dbReference type="Proteomes" id="UP000664169"/>
    </source>
</evidence>
<evidence type="ECO:0000259" key="10">
    <source>
        <dbReference type="PROSITE" id="PS51194"/>
    </source>
</evidence>
<feature type="compositionally biased region" description="Basic and acidic residues" evidence="8">
    <location>
        <begin position="140"/>
        <end position="151"/>
    </location>
</feature>
<keyword evidence="12" id="KW-1185">Reference proteome</keyword>
<evidence type="ECO:0000256" key="7">
    <source>
        <dbReference type="ARBA" id="ARBA00047984"/>
    </source>
</evidence>
<dbReference type="GO" id="GO:0005524">
    <property type="term" value="F:ATP binding"/>
    <property type="evidence" value="ECO:0007669"/>
    <property type="project" value="UniProtKB-KW"/>
</dbReference>
<dbReference type="SUPFAM" id="SSF52540">
    <property type="entry name" value="P-loop containing nucleoside triphosphate hydrolases"/>
    <property type="match status" value="1"/>
</dbReference>
<dbReference type="InterPro" id="IPR014001">
    <property type="entry name" value="Helicase_ATP-bd"/>
</dbReference>
<gene>
    <name evidence="11" type="ORF">GOMPHAMPRED_006251</name>
</gene>
<feature type="region of interest" description="Disordered" evidence="8">
    <location>
        <begin position="27"/>
        <end position="74"/>
    </location>
</feature>
<keyword evidence="2" id="KW-0547">Nucleotide-binding</keyword>